<organism evidence="2 3">
    <name type="scientific">Xenoophorus captivus</name>
    <dbReference type="NCBI Taxonomy" id="1517983"/>
    <lineage>
        <taxon>Eukaryota</taxon>
        <taxon>Metazoa</taxon>
        <taxon>Chordata</taxon>
        <taxon>Craniata</taxon>
        <taxon>Vertebrata</taxon>
        <taxon>Euteleostomi</taxon>
        <taxon>Actinopterygii</taxon>
        <taxon>Neopterygii</taxon>
        <taxon>Teleostei</taxon>
        <taxon>Neoteleostei</taxon>
        <taxon>Acanthomorphata</taxon>
        <taxon>Ovalentaria</taxon>
        <taxon>Atherinomorphae</taxon>
        <taxon>Cyprinodontiformes</taxon>
        <taxon>Goodeidae</taxon>
        <taxon>Xenoophorus</taxon>
    </lineage>
</organism>
<feature type="compositionally biased region" description="Polar residues" evidence="1">
    <location>
        <begin position="65"/>
        <end position="74"/>
    </location>
</feature>
<evidence type="ECO:0000313" key="2">
    <source>
        <dbReference type="EMBL" id="MEQ2217740.1"/>
    </source>
</evidence>
<name>A0ABV0SAZ0_9TELE</name>
<dbReference type="EMBL" id="JAHRIN010076085">
    <property type="protein sequence ID" value="MEQ2217740.1"/>
    <property type="molecule type" value="Genomic_DNA"/>
</dbReference>
<evidence type="ECO:0000313" key="3">
    <source>
        <dbReference type="Proteomes" id="UP001434883"/>
    </source>
</evidence>
<keyword evidence="3" id="KW-1185">Reference proteome</keyword>
<feature type="compositionally biased region" description="Basic and acidic residues" evidence="1">
    <location>
        <begin position="88"/>
        <end position="104"/>
    </location>
</feature>
<proteinExistence type="predicted"/>
<evidence type="ECO:0000256" key="1">
    <source>
        <dbReference type="SAM" id="MobiDB-lite"/>
    </source>
</evidence>
<gene>
    <name evidence="2" type="ORF">XENOCAPTIV_021316</name>
</gene>
<accession>A0ABV0SAZ0</accession>
<dbReference type="Proteomes" id="UP001434883">
    <property type="component" value="Unassembled WGS sequence"/>
</dbReference>
<reference evidence="2 3" key="1">
    <citation type="submission" date="2021-06" db="EMBL/GenBank/DDBJ databases">
        <authorList>
            <person name="Palmer J.M."/>
        </authorList>
    </citation>
    <scope>NUCLEOTIDE SEQUENCE [LARGE SCALE GENOMIC DNA]</scope>
    <source>
        <strain evidence="2 3">XC_2019</strain>
        <tissue evidence="2">Muscle</tissue>
    </source>
</reference>
<protein>
    <submittedName>
        <fullName evidence="2">Uncharacterized protein</fullName>
    </submittedName>
</protein>
<feature type="region of interest" description="Disordered" evidence="1">
    <location>
        <begin position="59"/>
        <end position="104"/>
    </location>
</feature>
<comment type="caution">
    <text evidence="2">The sequence shown here is derived from an EMBL/GenBank/DDBJ whole genome shotgun (WGS) entry which is preliminary data.</text>
</comment>
<sequence length="104" mass="11301">MKRLRSGVCCREVLSIAVIARQAGLTFPVSFFFKDRVIRLHGGDCAAAVTGTSEQVWEPAAANMRGTSPTSQTDRGARWRRSCSAGGEESRRREASPKGSELKS</sequence>